<dbReference type="InterPro" id="IPR023346">
    <property type="entry name" value="Lysozyme-like_dom_sf"/>
</dbReference>
<name>I0UQM3_9MICC</name>
<dbReference type="SUPFAM" id="SSF53955">
    <property type="entry name" value="Lysozyme-like"/>
    <property type="match status" value="1"/>
</dbReference>
<dbReference type="Gene3D" id="1.20.141.10">
    <property type="entry name" value="Chitosanase, subunit A, domain 1"/>
    <property type="match status" value="1"/>
</dbReference>
<dbReference type="OrthoDB" id="5496837at2"/>
<comment type="caution">
    <text evidence="2">The sequence shown here is derived from an EMBL/GenBank/DDBJ whole genome shotgun (WGS) entry which is preliminary data.</text>
</comment>
<dbReference type="InterPro" id="IPR006311">
    <property type="entry name" value="TAT_signal"/>
</dbReference>
<proteinExistence type="predicted"/>
<gene>
    <name evidence="2" type="ORF">HMPREF1324_2084</name>
</gene>
<dbReference type="RefSeq" id="WP_006889056.1">
    <property type="nucleotide sequence ID" value="NZ_AJJQ01000045.1"/>
</dbReference>
<sequence length="167" mass="17013">MTNEHSGVSRRKLLRTAAIGVPAAGAVAFGASLVTAPAATALAEDGYWGSETTVELQKHLNSVAAANSAVVGGLPLDGRIDSQPASQSSANPGLTGGWQWVSDDAASGSDTIKDLQRWLGVNADGLIGPNTISALQSYLGQTADGVFDAPSPAIVALQRKLLSSNYP</sequence>
<keyword evidence="3" id="KW-1185">Reference proteome</keyword>
<dbReference type="InterPro" id="IPR018537">
    <property type="entry name" value="Peptidoglycan-bd_3"/>
</dbReference>
<evidence type="ECO:0000259" key="1">
    <source>
        <dbReference type="Pfam" id="PF09374"/>
    </source>
</evidence>
<evidence type="ECO:0000313" key="3">
    <source>
        <dbReference type="Proteomes" id="UP000004863"/>
    </source>
</evidence>
<dbReference type="AlphaFoldDB" id="I0UQM3"/>
<reference evidence="2" key="1">
    <citation type="submission" date="2012-03" db="EMBL/GenBank/DDBJ databases">
        <authorList>
            <person name="Durkin A.S."/>
            <person name="McCorrison J."/>
            <person name="Torralba M."/>
            <person name="Gillis M."/>
            <person name="Methe B."/>
            <person name="Sutton G."/>
            <person name="Nelson K.E."/>
        </authorList>
    </citation>
    <scope>NUCLEOTIDE SEQUENCE [LARGE SCALE GENOMIC DNA]</scope>
    <source>
        <strain evidence="2">F0474</strain>
    </source>
</reference>
<feature type="domain" description="Peptidoglycan binding" evidence="1">
    <location>
        <begin position="112"/>
        <end position="137"/>
    </location>
</feature>
<protein>
    <submittedName>
        <fullName evidence="2">Peptidoglycan domain protein</fullName>
    </submittedName>
</protein>
<organism evidence="2 3">
    <name type="scientific">Rothia aeria F0474</name>
    <dbReference type="NCBI Taxonomy" id="1125724"/>
    <lineage>
        <taxon>Bacteria</taxon>
        <taxon>Bacillati</taxon>
        <taxon>Actinomycetota</taxon>
        <taxon>Actinomycetes</taxon>
        <taxon>Micrococcales</taxon>
        <taxon>Micrococcaceae</taxon>
        <taxon>Rothia</taxon>
    </lineage>
</organism>
<dbReference type="PATRIC" id="fig|1125724.3.peg.2044"/>
<accession>I0UQM3</accession>
<dbReference type="EMBL" id="AJJQ01000045">
    <property type="protein sequence ID" value="EID50176.1"/>
    <property type="molecule type" value="Genomic_DNA"/>
</dbReference>
<dbReference type="Pfam" id="PF09374">
    <property type="entry name" value="PG_binding_3"/>
    <property type="match status" value="1"/>
</dbReference>
<dbReference type="PROSITE" id="PS51318">
    <property type="entry name" value="TAT"/>
    <property type="match status" value="1"/>
</dbReference>
<dbReference type="Proteomes" id="UP000004863">
    <property type="component" value="Unassembled WGS sequence"/>
</dbReference>
<evidence type="ECO:0000313" key="2">
    <source>
        <dbReference type="EMBL" id="EID50176.1"/>
    </source>
</evidence>